<reference evidence="2" key="1">
    <citation type="journal article" date="2020" name="Cell">
        <title>Large-Scale Comparative Analyses of Tick Genomes Elucidate Their Genetic Diversity and Vector Capacities.</title>
        <authorList>
            <consortium name="Tick Genome and Microbiome Consortium (TIGMIC)"/>
            <person name="Jia N."/>
            <person name="Wang J."/>
            <person name="Shi W."/>
            <person name="Du L."/>
            <person name="Sun Y."/>
            <person name="Zhan W."/>
            <person name="Jiang J.F."/>
            <person name="Wang Q."/>
            <person name="Zhang B."/>
            <person name="Ji P."/>
            <person name="Bell-Sakyi L."/>
            <person name="Cui X.M."/>
            <person name="Yuan T.T."/>
            <person name="Jiang B.G."/>
            <person name="Yang W.F."/>
            <person name="Lam T.T."/>
            <person name="Chang Q.C."/>
            <person name="Ding S.J."/>
            <person name="Wang X.J."/>
            <person name="Zhu J.G."/>
            <person name="Ruan X.D."/>
            <person name="Zhao L."/>
            <person name="Wei J.T."/>
            <person name="Ye R.Z."/>
            <person name="Que T.C."/>
            <person name="Du C.H."/>
            <person name="Zhou Y.H."/>
            <person name="Cheng J.X."/>
            <person name="Dai P.F."/>
            <person name="Guo W.B."/>
            <person name="Han X.H."/>
            <person name="Huang E.J."/>
            <person name="Li L.F."/>
            <person name="Wei W."/>
            <person name="Gao Y.C."/>
            <person name="Liu J.Z."/>
            <person name="Shao H.Z."/>
            <person name="Wang X."/>
            <person name="Wang C.C."/>
            <person name="Yang T.C."/>
            <person name="Huo Q.B."/>
            <person name="Li W."/>
            <person name="Chen H.Y."/>
            <person name="Chen S.E."/>
            <person name="Zhou L.G."/>
            <person name="Ni X.B."/>
            <person name="Tian J.H."/>
            <person name="Sheng Y."/>
            <person name="Liu T."/>
            <person name="Pan Y.S."/>
            <person name="Xia L.Y."/>
            <person name="Li J."/>
            <person name="Zhao F."/>
            <person name="Cao W.C."/>
        </authorList>
    </citation>
    <scope>NUCLEOTIDE SEQUENCE</scope>
    <source>
        <strain evidence="2">Rmic-2018</strain>
    </source>
</reference>
<feature type="region of interest" description="Disordered" evidence="1">
    <location>
        <begin position="22"/>
        <end position="51"/>
    </location>
</feature>
<sequence>MMSCSLFHLMCAERGRQLRLLDGGPETRAGISSSSSSSSSRRRRICSGRQKPGDYSLCLPLTRPHSRPMDSEHRWTWKTARRPSSTLCRQAPDADVRLIRYTRQRRGALDIRDWVTRSLPRLGDARVSAPALVGISIVCTGETTTRCYKCNAKVAVRRRRHAPVRRRQCPDQATYALYTSRVSWTPFVKAAGAEHTTLKMRSSGSSSSDGFASGNKTSRSVSLHVFDKERLYALVSRLLKVF</sequence>
<proteinExistence type="predicted"/>
<protein>
    <submittedName>
        <fullName evidence="2">Uncharacterized protein</fullName>
    </submittedName>
</protein>
<accession>A0A9J6DID6</accession>
<dbReference type="EMBL" id="JABSTU010000009">
    <property type="protein sequence ID" value="KAH8021688.1"/>
    <property type="molecule type" value="Genomic_DNA"/>
</dbReference>
<comment type="caution">
    <text evidence="2">The sequence shown here is derived from an EMBL/GenBank/DDBJ whole genome shotgun (WGS) entry which is preliminary data.</text>
</comment>
<dbReference type="Proteomes" id="UP000821866">
    <property type="component" value="Chromosome 7"/>
</dbReference>
<name>A0A9J6DID6_RHIMP</name>
<organism evidence="2 3">
    <name type="scientific">Rhipicephalus microplus</name>
    <name type="common">Cattle tick</name>
    <name type="synonym">Boophilus microplus</name>
    <dbReference type="NCBI Taxonomy" id="6941"/>
    <lineage>
        <taxon>Eukaryota</taxon>
        <taxon>Metazoa</taxon>
        <taxon>Ecdysozoa</taxon>
        <taxon>Arthropoda</taxon>
        <taxon>Chelicerata</taxon>
        <taxon>Arachnida</taxon>
        <taxon>Acari</taxon>
        <taxon>Parasitiformes</taxon>
        <taxon>Ixodida</taxon>
        <taxon>Ixodoidea</taxon>
        <taxon>Ixodidae</taxon>
        <taxon>Rhipicephalinae</taxon>
        <taxon>Rhipicephalus</taxon>
        <taxon>Boophilus</taxon>
    </lineage>
</organism>
<reference evidence="2" key="2">
    <citation type="submission" date="2021-09" db="EMBL/GenBank/DDBJ databases">
        <authorList>
            <person name="Jia N."/>
            <person name="Wang J."/>
            <person name="Shi W."/>
            <person name="Du L."/>
            <person name="Sun Y."/>
            <person name="Zhan W."/>
            <person name="Jiang J."/>
            <person name="Wang Q."/>
            <person name="Zhang B."/>
            <person name="Ji P."/>
            <person name="Sakyi L.B."/>
            <person name="Cui X."/>
            <person name="Yuan T."/>
            <person name="Jiang B."/>
            <person name="Yang W."/>
            <person name="Lam T.T.-Y."/>
            <person name="Chang Q."/>
            <person name="Ding S."/>
            <person name="Wang X."/>
            <person name="Zhu J."/>
            <person name="Ruan X."/>
            <person name="Zhao L."/>
            <person name="Wei J."/>
            <person name="Que T."/>
            <person name="Du C."/>
            <person name="Cheng J."/>
            <person name="Dai P."/>
            <person name="Han X."/>
            <person name="Huang E."/>
            <person name="Gao Y."/>
            <person name="Liu J."/>
            <person name="Shao H."/>
            <person name="Ye R."/>
            <person name="Li L."/>
            <person name="Wei W."/>
            <person name="Wang X."/>
            <person name="Wang C."/>
            <person name="Huo Q."/>
            <person name="Li W."/>
            <person name="Guo W."/>
            <person name="Chen H."/>
            <person name="Chen S."/>
            <person name="Zhou L."/>
            <person name="Zhou L."/>
            <person name="Ni X."/>
            <person name="Tian J."/>
            <person name="Zhou Y."/>
            <person name="Sheng Y."/>
            <person name="Liu T."/>
            <person name="Pan Y."/>
            <person name="Xia L."/>
            <person name="Li J."/>
            <person name="Zhao F."/>
            <person name="Cao W."/>
        </authorList>
    </citation>
    <scope>NUCLEOTIDE SEQUENCE</scope>
    <source>
        <strain evidence="2">Rmic-2018</strain>
        <tissue evidence="2">Larvae</tissue>
    </source>
</reference>
<evidence type="ECO:0000313" key="3">
    <source>
        <dbReference type="Proteomes" id="UP000821866"/>
    </source>
</evidence>
<evidence type="ECO:0000256" key="1">
    <source>
        <dbReference type="SAM" id="MobiDB-lite"/>
    </source>
</evidence>
<keyword evidence="3" id="KW-1185">Reference proteome</keyword>
<dbReference type="AlphaFoldDB" id="A0A9J6DID6"/>
<evidence type="ECO:0000313" key="2">
    <source>
        <dbReference type="EMBL" id="KAH8021688.1"/>
    </source>
</evidence>
<gene>
    <name evidence="2" type="ORF">HPB51_016084</name>
</gene>